<keyword evidence="9" id="KW-0496">Mitochondrion</keyword>
<evidence type="ECO:0000256" key="10">
    <source>
        <dbReference type="PIRSR" id="PIRSR005700-1"/>
    </source>
</evidence>
<keyword evidence="6 9" id="KW-0788">Thiol protease</keyword>
<protein>
    <recommendedName>
        <fullName evidence="3 9">Cysteine proteinase 1, mitochondrial</fullName>
        <ecNumber evidence="2 9">3.4.22.40</ecNumber>
    </recommendedName>
</protein>
<evidence type="ECO:0000256" key="8">
    <source>
        <dbReference type="ARBA" id="ARBA00026080"/>
    </source>
</evidence>
<dbReference type="EC" id="3.4.22.40" evidence="2 9"/>
<evidence type="ECO:0000256" key="5">
    <source>
        <dbReference type="ARBA" id="ARBA00022801"/>
    </source>
</evidence>
<comment type="similarity">
    <text evidence="9">Belongs to the peptidase C1 family.</text>
</comment>
<comment type="subunit">
    <text evidence="8">Homohexamer. Binds to nucleic acids. Binds single-stranded DNA and RNA with higher affinity than double-stranded DNA.</text>
</comment>
<comment type="function">
    <text evidence="9">Has aminopeptidase activity, shortening substrate peptides sequentially by 1 amino acid. Has bleomycin hydrolase activity, which can protect the cell from the toxic effects of bleomycin. Has homocysteine-thiolactonase activity, protecting the cell against homocysteine toxicity.</text>
</comment>
<evidence type="ECO:0000313" key="11">
    <source>
        <dbReference type="EMBL" id="KIM74321.1"/>
    </source>
</evidence>
<reference evidence="11 12" key="1">
    <citation type="submission" date="2014-04" db="EMBL/GenBank/DDBJ databases">
        <authorList>
            <consortium name="DOE Joint Genome Institute"/>
            <person name="Kuo A."/>
            <person name="Tarkka M."/>
            <person name="Buscot F."/>
            <person name="Kohler A."/>
            <person name="Nagy L.G."/>
            <person name="Floudas D."/>
            <person name="Copeland A."/>
            <person name="Barry K.W."/>
            <person name="Cichocki N."/>
            <person name="Veneault-Fourrey C."/>
            <person name="LaButti K."/>
            <person name="Lindquist E.A."/>
            <person name="Lipzen A."/>
            <person name="Lundell T."/>
            <person name="Morin E."/>
            <person name="Murat C."/>
            <person name="Sun H."/>
            <person name="Tunlid A."/>
            <person name="Henrissat B."/>
            <person name="Grigoriev I.V."/>
            <person name="Hibbett D.S."/>
            <person name="Martin F."/>
            <person name="Nordberg H.P."/>
            <person name="Cantor M.N."/>
            <person name="Hua S.X."/>
        </authorList>
    </citation>
    <scope>NUCLEOTIDE SEQUENCE [LARGE SCALE GENOMIC DNA]</scope>
    <source>
        <strain evidence="11 12">F 1598</strain>
    </source>
</reference>
<dbReference type="Proteomes" id="UP000054166">
    <property type="component" value="Unassembled WGS sequence"/>
</dbReference>
<dbReference type="AlphaFoldDB" id="A0A0C3F2Z9"/>
<dbReference type="InterPro" id="IPR038765">
    <property type="entry name" value="Papain-like_cys_pep_sf"/>
</dbReference>
<dbReference type="OrthoDB" id="2666448at2759"/>
<dbReference type="CDD" id="cd00585">
    <property type="entry name" value="Peptidase_C1B"/>
    <property type="match status" value="1"/>
</dbReference>
<keyword evidence="12" id="KW-1185">Reference proteome</keyword>
<dbReference type="PANTHER" id="PTHR10363:SF2">
    <property type="entry name" value="BLEOMYCIN HYDROLASE"/>
    <property type="match status" value="1"/>
</dbReference>
<dbReference type="Pfam" id="PF03051">
    <property type="entry name" value="Peptidase_C1_2"/>
    <property type="match status" value="1"/>
</dbReference>
<dbReference type="SUPFAM" id="SSF54001">
    <property type="entry name" value="Cysteine proteinases"/>
    <property type="match status" value="1"/>
</dbReference>
<accession>A0A0C3F2Z9</accession>
<evidence type="ECO:0000256" key="7">
    <source>
        <dbReference type="ARBA" id="ARBA00025347"/>
    </source>
</evidence>
<dbReference type="PIRSF" id="PIRSF005700">
    <property type="entry name" value="PepC"/>
    <property type="match status" value="1"/>
</dbReference>
<comment type="catalytic activity">
    <reaction evidence="1 9">
        <text>Inactivates bleomycin B2 (a cytotoxic glycometallopeptide) by hydrolysis of a carboxyamide bond of beta-aminoalanine, but also shows general aminopeptidase activity. The specificity varies somewhat with source, but amino acid arylamides of Met, Leu and Ala are preferred.</text>
        <dbReference type="EC" id="3.4.22.40"/>
    </reaction>
</comment>
<evidence type="ECO:0000256" key="9">
    <source>
        <dbReference type="PIRNR" id="PIRNR005700"/>
    </source>
</evidence>
<evidence type="ECO:0000256" key="4">
    <source>
        <dbReference type="ARBA" id="ARBA00022670"/>
    </source>
</evidence>
<dbReference type="InParanoid" id="A0A0C3F2Z9"/>
<proteinExistence type="inferred from homology"/>
<organism evidence="11 12">
    <name type="scientific">Piloderma croceum (strain F 1598)</name>
    <dbReference type="NCBI Taxonomy" id="765440"/>
    <lineage>
        <taxon>Eukaryota</taxon>
        <taxon>Fungi</taxon>
        <taxon>Dikarya</taxon>
        <taxon>Basidiomycota</taxon>
        <taxon>Agaricomycotina</taxon>
        <taxon>Agaricomycetes</taxon>
        <taxon>Agaricomycetidae</taxon>
        <taxon>Atheliales</taxon>
        <taxon>Atheliaceae</taxon>
        <taxon>Piloderma</taxon>
    </lineage>
</organism>
<dbReference type="EMBL" id="KN833062">
    <property type="protein sequence ID" value="KIM74321.1"/>
    <property type="molecule type" value="Genomic_DNA"/>
</dbReference>
<keyword evidence="4 9" id="KW-0645">Protease</keyword>
<feature type="active site" evidence="10">
    <location>
        <position position="439"/>
    </location>
</feature>
<dbReference type="GO" id="GO:0043418">
    <property type="term" value="P:homocysteine catabolic process"/>
    <property type="evidence" value="ECO:0007669"/>
    <property type="project" value="TreeGrafter"/>
</dbReference>
<dbReference type="InterPro" id="IPR004134">
    <property type="entry name" value="Peptidase_C1B"/>
</dbReference>
<comment type="subcellular location">
    <subcellularLocation>
        <location evidence="9">Mitochondrion</location>
    </subcellularLocation>
    <subcellularLocation>
        <location evidence="9">Cytoplasm</location>
    </subcellularLocation>
</comment>
<dbReference type="PANTHER" id="PTHR10363">
    <property type="entry name" value="BLEOMYCIN HYDROLASE"/>
    <property type="match status" value="1"/>
</dbReference>
<dbReference type="PROSITE" id="PS00139">
    <property type="entry name" value="THIOL_PROTEASE_CYS"/>
    <property type="match status" value="1"/>
</dbReference>
<evidence type="ECO:0000256" key="2">
    <source>
        <dbReference type="ARBA" id="ARBA00012465"/>
    </source>
</evidence>
<comment type="function">
    <text evidence="7">The normal physiological role of the enzyme is unknown, but it is not essential for the viability of yeast cells. Has aminopeptidase activity, shortening substrate peptides sequentially by 1 amino acid. Has bleomycin hydrolase activity, which can protect the cell from the toxic effects of bleomycin. Has homocysteine-thiolactonase activity, protecting the cell against homocysteine toxicity. Acts as a repressor in the GAL4 regulatory system, but this does not require either the peptidase or nucleic acid-binding activities.</text>
</comment>
<dbReference type="STRING" id="765440.A0A0C3F2Z9"/>
<dbReference type="GO" id="GO:0004197">
    <property type="term" value="F:cysteine-type endopeptidase activity"/>
    <property type="evidence" value="ECO:0007669"/>
    <property type="project" value="UniProtKB-EC"/>
</dbReference>
<keyword evidence="5 9" id="KW-0378">Hydrolase</keyword>
<keyword evidence="9" id="KW-0963">Cytoplasm</keyword>
<reference evidence="12" key="2">
    <citation type="submission" date="2015-01" db="EMBL/GenBank/DDBJ databases">
        <title>Evolutionary Origins and Diversification of the Mycorrhizal Mutualists.</title>
        <authorList>
            <consortium name="DOE Joint Genome Institute"/>
            <consortium name="Mycorrhizal Genomics Consortium"/>
            <person name="Kohler A."/>
            <person name="Kuo A."/>
            <person name="Nagy L.G."/>
            <person name="Floudas D."/>
            <person name="Copeland A."/>
            <person name="Barry K.W."/>
            <person name="Cichocki N."/>
            <person name="Veneault-Fourrey C."/>
            <person name="LaButti K."/>
            <person name="Lindquist E.A."/>
            <person name="Lipzen A."/>
            <person name="Lundell T."/>
            <person name="Morin E."/>
            <person name="Murat C."/>
            <person name="Riley R."/>
            <person name="Ohm R."/>
            <person name="Sun H."/>
            <person name="Tunlid A."/>
            <person name="Henrissat B."/>
            <person name="Grigoriev I.V."/>
            <person name="Hibbett D.S."/>
            <person name="Martin F."/>
        </authorList>
    </citation>
    <scope>NUCLEOTIDE SEQUENCE [LARGE SCALE GENOMIC DNA]</scope>
    <source>
        <strain evidence="12">F 1598</strain>
    </source>
</reference>
<dbReference type="InterPro" id="IPR000169">
    <property type="entry name" value="Pept_cys_AS"/>
</dbReference>
<evidence type="ECO:0000313" key="12">
    <source>
        <dbReference type="Proteomes" id="UP000054166"/>
    </source>
</evidence>
<feature type="active site" evidence="10">
    <location>
        <position position="112"/>
    </location>
</feature>
<sequence length="509" mass="57226">MGSSASKPVTPSINSVENEKRILSKMSLDMSSLNLSSPKSEDGSITLSNVASWESSVSADPKLQLARTILSHSDIRSALQSRAAHIADVHVFNNEIVFKTLPITDQKSSGRCWIFATTNILRYDIMKNLKLKEFQLSQPYLFFWDKLNKANYYLELSIQHADLPLEDRLISHLSGGDLISDGGQWDMICNLLETYGIIPHALYPESLHSSLSSPLNALLKTKLREQALILRRLSSSLRSRSSLSPDAILAMLRTKKEELMKEIYTIMTATLGEPPSPKDKFSWDYYTEDGKAGHWEGTPVEFYKAFSGKYSPSDSFSLINDPRNQYSKLYTVDKLGNIWGGRPVLYVNTEIENLKNAVVKMIKSGQPVFFGCDVGKFSDSSKGIMDTALYKYEDAFSITLGLTKADRLRVNESSMTHAMVISGVHLDKDRKPVRYKVENSWGENSGDKGYFVMSDKWFEEFVYQVVVPKALAPKDLVAIFEGDEKTVLPPWDPMVYITVYVVAIKLISP</sequence>
<evidence type="ECO:0000256" key="6">
    <source>
        <dbReference type="ARBA" id="ARBA00022807"/>
    </source>
</evidence>
<feature type="active site" evidence="10">
    <location>
        <position position="417"/>
    </location>
</feature>
<evidence type="ECO:0000256" key="1">
    <source>
        <dbReference type="ARBA" id="ARBA00000423"/>
    </source>
</evidence>
<dbReference type="GO" id="GO:0005739">
    <property type="term" value="C:mitochondrion"/>
    <property type="evidence" value="ECO:0007669"/>
    <property type="project" value="UniProtKB-SubCell"/>
</dbReference>
<gene>
    <name evidence="11" type="ORF">PILCRDRAFT_14476</name>
</gene>
<evidence type="ECO:0000256" key="3">
    <source>
        <dbReference type="ARBA" id="ARBA00016900"/>
    </source>
</evidence>
<name>A0A0C3F2Z9_PILCF</name>
<dbReference type="GO" id="GO:0009636">
    <property type="term" value="P:response to toxic substance"/>
    <property type="evidence" value="ECO:0007669"/>
    <property type="project" value="TreeGrafter"/>
</dbReference>
<dbReference type="Gene3D" id="3.90.70.10">
    <property type="entry name" value="Cysteine proteinases"/>
    <property type="match status" value="1"/>
</dbReference>
<dbReference type="GO" id="GO:0070005">
    <property type="term" value="F:cysteine-type aminopeptidase activity"/>
    <property type="evidence" value="ECO:0007669"/>
    <property type="project" value="InterPro"/>
</dbReference>
<dbReference type="GO" id="GO:0006508">
    <property type="term" value="P:proteolysis"/>
    <property type="evidence" value="ECO:0007669"/>
    <property type="project" value="UniProtKB-KW"/>
</dbReference>
<dbReference type="HOGENOM" id="CLU_038600_0_1_1"/>